<dbReference type="GO" id="GO:0004776">
    <property type="term" value="F:succinate-CoA ligase (GDP-forming) activity"/>
    <property type="evidence" value="ECO:0007669"/>
    <property type="project" value="RHEA"/>
</dbReference>
<evidence type="ECO:0000256" key="4">
    <source>
        <dbReference type="ARBA" id="ARBA00022723"/>
    </source>
</evidence>
<dbReference type="Gene3D" id="3.40.50.261">
    <property type="entry name" value="Succinyl-CoA synthetase domains"/>
    <property type="match status" value="1"/>
</dbReference>
<evidence type="ECO:0000256" key="1">
    <source>
        <dbReference type="ARBA" id="ARBA00009182"/>
    </source>
</evidence>
<dbReference type="GO" id="GO:0000287">
    <property type="term" value="F:magnesium ion binding"/>
    <property type="evidence" value="ECO:0007669"/>
    <property type="project" value="UniProtKB-UniRule"/>
</dbReference>
<dbReference type="InterPro" id="IPR011761">
    <property type="entry name" value="ATP-grasp"/>
</dbReference>
<dbReference type="PATRIC" id="fig|1835721.3.peg.35"/>
<dbReference type="InterPro" id="IPR013815">
    <property type="entry name" value="ATP_grasp_subdomain_1"/>
</dbReference>
<dbReference type="Gene3D" id="3.30.470.20">
    <property type="entry name" value="ATP-grasp fold, B domain"/>
    <property type="match status" value="1"/>
</dbReference>
<feature type="binding site" evidence="10">
    <location>
        <position position="111"/>
    </location>
    <ligand>
        <name>ATP</name>
        <dbReference type="ChEBI" id="CHEBI:30616"/>
    </ligand>
</feature>
<dbReference type="PROSITE" id="PS01217">
    <property type="entry name" value="SUCCINYL_COA_LIG_3"/>
    <property type="match status" value="1"/>
</dbReference>
<dbReference type="EC" id="6.2.1.5" evidence="10"/>
<feature type="binding site" evidence="10">
    <location>
        <position position="119"/>
    </location>
    <ligand>
        <name>ATP</name>
        <dbReference type="ChEBI" id="CHEBI:30616"/>
    </ligand>
</feature>
<dbReference type="Proteomes" id="UP000092809">
    <property type="component" value="Chromosome I"/>
</dbReference>
<dbReference type="SUPFAM" id="SSF52210">
    <property type="entry name" value="Succinyl-CoA synthetase domains"/>
    <property type="match status" value="1"/>
</dbReference>
<keyword evidence="5 10" id="KW-0547">Nucleotide-binding</keyword>
<dbReference type="KEGG" id="senm:TRABTM_A_00360"/>
<dbReference type="Pfam" id="PF00549">
    <property type="entry name" value="Ligase_CoA"/>
    <property type="match status" value="1"/>
</dbReference>
<keyword evidence="4 10" id="KW-0479">Metal-binding</keyword>
<feature type="binding site" evidence="10">
    <location>
        <position position="211"/>
    </location>
    <ligand>
        <name>Mg(2+)</name>
        <dbReference type="ChEBI" id="CHEBI:18420"/>
    </ligand>
</feature>
<feature type="binding site" evidence="10">
    <location>
        <begin position="332"/>
        <end position="334"/>
    </location>
    <ligand>
        <name>substrate</name>
        <note>ligand shared with subunit alpha</note>
    </ligand>
</feature>
<dbReference type="GO" id="GO:0042709">
    <property type="term" value="C:succinate-CoA ligase complex"/>
    <property type="evidence" value="ECO:0007669"/>
    <property type="project" value="UniProtKB-ARBA"/>
</dbReference>
<comment type="pathway">
    <text evidence="10">Carbohydrate metabolism; tricarboxylic acid cycle; succinate from succinyl-CoA (ligase route): step 1/1.</text>
</comment>
<dbReference type="InterPro" id="IPR013650">
    <property type="entry name" value="ATP-grasp_succ-CoA_synth-type"/>
</dbReference>
<dbReference type="NCBIfam" id="NF001913">
    <property type="entry name" value="PRK00696.1"/>
    <property type="match status" value="1"/>
</dbReference>
<evidence type="ECO:0000256" key="2">
    <source>
        <dbReference type="ARBA" id="ARBA00022532"/>
    </source>
</evidence>
<comment type="catalytic activity">
    <reaction evidence="8">
        <text>succinate + ATP + CoA = succinyl-CoA + ADP + phosphate</text>
        <dbReference type="Rhea" id="RHEA:17661"/>
        <dbReference type="ChEBI" id="CHEBI:30031"/>
        <dbReference type="ChEBI" id="CHEBI:30616"/>
        <dbReference type="ChEBI" id="CHEBI:43474"/>
        <dbReference type="ChEBI" id="CHEBI:57287"/>
        <dbReference type="ChEBI" id="CHEBI:57292"/>
        <dbReference type="ChEBI" id="CHEBI:456216"/>
        <dbReference type="EC" id="6.2.1.5"/>
    </reaction>
    <physiologicalReaction direction="right-to-left" evidence="8">
        <dbReference type="Rhea" id="RHEA:17663"/>
    </physiologicalReaction>
</comment>
<evidence type="ECO:0000259" key="11">
    <source>
        <dbReference type="PROSITE" id="PS50975"/>
    </source>
</evidence>
<dbReference type="STRING" id="1835721.TRABTM_A_00360"/>
<proteinExistence type="inferred from homology"/>
<evidence type="ECO:0000256" key="9">
    <source>
        <dbReference type="ARBA" id="ARBA00052891"/>
    </source>
</evidence>
<evidence type="ECO:0000256" key="7">
    <source>
        <dbReference type="ARBA" id="ARBA00022842"/>
    </source>
</evidence>
<dbReference type="PANTHER" id="PTHR11815:SF10">
    <property type="entry name" value="SUCCINATE--COA LIGASE [GDP-FORMING] SUBUNIT BETA, MITOCHONDRIAL"/>
    <property type="match status" value="1"/>
</dbReference>
<keyword evidence="6 10" id="KW-0067">ATP-binding</keyword>
<dbReference type="GO" id="GO:0005524">
    <property type="term" value="F:ATP binding"/>
    <property type="evidence" value="ECO:0007669"/>
    <property type="project" value="UniProtKB-UniRule"/>
</dbReference>
<dbReference type="AlphaFoldDB" id="A0A1C3L3Y4"/>
<accession>A0A1C3L3Y4</accession>
<evidence type="ECO:0000256" key="5">
    <source>
        <dbReference type="ARBA" id="ARBA00022741"/>
    </source>
</evidence>
<dbReference type="InterPro" id="IPR017866">
    <property type="entry name" value="Succ-CoA_synthase_bsu_CS"/>
</dbReference>
<dbReference type="SUPFAM" id="SSF56059">
    <property type="entry name" value="Glutathione synthetase ATP-binding domain-like"/>
    <property type="match status" value="1"/>
</dbReference>
<comment type="catalytic activity">
    <reaction evidence="9">
        <text>GTP + succinate + CoA = succinyl-CoA + GDP + phosphate</text>
        <dbReference type="Rhea" id="RHEA:22120"/>
        <dbReference type="ChEBI" id="CHEBI:30031"/>
        <dbReference type="ChEBI" id="CHEBI:37565"/>
        <dbReference type="ChEBI" id="CHEBI:43474"/>
        <dbReference type="ChEBI" id="CHEBI:57287"/>
        <dbReference type="ChEBI" id="CHEBI:57292"/>
        <dbReference type="ChEBI" id="CHEBI:58189"/>
    </reaction>
    <physiologicalReaction direction="right-to-left" evidence="9">
        <dbReference type="Rhea" id="RHEA:22122"/>
    </physiologicalReaction>
</comment>
<feature type="binding site" evidence="10">
    <location>
        <begin position="65"/>
        <end position="67"/>
    </location>
    <ligand>
        <name>ATP</name>
        <dbReference type="ChEBI" id="CHEBI:30616"/>
    </ligand>
</feature>
<dbReference type="GO" id="GO:0004775">
    <property type="term" value="F:succinate-CoA ligase (ADP-forming) activity"/>
    <property type="evidence" value="ECO:0007669"/>
    <property type="project" value="UniProtKB-UniRule"/>
</dbReference>
<dbReference type="InterPro" id="IPR005811">
    <property type="entry name" value="SUCC_ACL_C"/>
</dbReference>
<gene>
    <name evidence="10 12" type="primary">sucC</name>
    <name evidence="12" type="ORF">TRABTM_A_00360</name>
</gene>
<reference evidence="13" key="1">
    <citation type="submission" date="2016-06" db="EMBL/GenBank/DDBJ databases">
        <authorList>
            <person name="Szabo Gitta"/>
        </authorList>
    </citation>
    <scope>NUCLEOTIDE SEQUENCE [LARGE SCALE GENOMIC DNA]</scope>
</reference>
<dbReference type="FunFam" id="3.40.50.261:FF:000001">
    <property type="entry name" value="Succinate--CoA ligase [ADP-forming] subunit beta"/>
    <property type="match status" value="1"/>
</dbReference>
<dbReference type="Pfam" id="PF08442">
    <property type="entry name" value="ATP-grasp_2"/>
    <property type="match status" value="1"/>
</dbReference>
<keyword evidence="13" id="KW-1185">Reference proteome</keyword>
<comment type="subunit">
    <text evidence="10">Heterotetramer of two alpha and two beta subunits.</text>
</comment>
<protein>
    <recommendedName>
        <fullName evidence="10">Succinate--CoA ligase [ADP-forming] subunit beta</fullName>
        <ecNumber evidence="10">6.2.1.5</ecNumber>
    </recommendedName>
    <alternativeName>
        <fullName evidence="10">Succinyl-CoA synthetase subunit beta</fullName>
        <shortName evidence="10">SCS-beta</shortName>
    </alternativeName>
</protein>
<dbReference type="PIRSF" id="PIRSF001554">
    <property type="entry name" value="SucCS_beta"/>
    <property type="match status" value="1"/>
</dbReference>
<evidence type="ECO:0000256" key="8">
    <source>
        <dbReference type="ARBA" id="ARBA00050563"/>
    </source>
</evidence>
<feature type="binding site" evidence="10">
    <location>
        <position position="225"/>
    </location>
    <ligand>
        <name>Mg(2+)</name>
        <dbReference type="ChEBI" id="CHEBI:18420"/>
    </ligand>
</feature>
<organism evidence="12 13">
    <name type="scientific">secondary endosymbiont of Trabutina mannipara</name>
    <dbReference type="NCBI Taxonomy" id="1835721"/>
    <lineage>
        <taxon>Bacteria</taxon>
        <taxon>Pseudomonadati</taxon>
        <taxon>Pseudomonadota</taxon>
        <taxon>Gammaproteobacteria</taxon>
        <taxon>Enterobacterales</taxon>
        <taxon>Enterobacteriaceae</taxon>
    </lineage>
</organism>
<feature type="binding site" evidence="10">
    <location>
        <position position="114"/>
    </location>
    <ligand>
        <name>ATP</name>
        <dbReference type="ChEBI" id="CHEBI:30616"/>
    </ligand>
</feature>
<dbReference type="InterPro" id="IPR016102">
    <property type="entry name" value="Succinyl-CoA_synth-like"/>
</dbReference>
<keyword evidence="3 10" id="KW-0436">Ligase</keyword>
<keyword evidence="2 10" id="KW-0816">Tricarboxylic acid cycle</keyword>
<feature type="binding site" evidence="10">
    <location>
        <position position="275"/>
    </location>
    <ligand>
        <name>substrate</name>
        <note>ligand shared with subunit alpha</note>
    </ligand>
</feature>
<evidence type="ECO:0000256" key="6">
    <source>
        <dbReference type="ARBA" id="ARBA00022840"/>
    </source>
</evidence>
<evidence type="ECO:0000313" key="12">
    <source>
        <dbReference type="EMBL" id="SBT81919.1"/>
    </source>
</evidence>
<comment type="function">
    <text evidence="10">Succinyl-CoA synthetase functions in the citric acid cycle (TCA), coupling the hydrolysis of succinyl-CoA to the synthesis of either ATP or GTP and thus represents the only step of substrate-level phosphorylation in the TCA. The beta subunit provides nucleotide specificity of the enzyme and binds the substrate succinate, while the binding sites for coenzyme A and phosphate are found in the alpha subunit.</text>
</comment>
<comment type="cofactor">
    <cofactor evidence="10">
        <name>Mg(2+)</name>
        <dbReference type="ChEBI" id="CHEBI:18420"/>
    </cofactor>
    <text evidence="10">Binds 1 Mg(2+) ion per subunit.</text>
</comment>
<dbReference type="InterPro" id="IPR005809">
    <property type="entry name" value="Succ_CoA_ligase-like_bsu"/>
</dbReference>
<comment type="similarity">
    <text evidence="1 10">Belongs to the succinate/malate CoA ligase beta subunit family.</text>
</comment>
<dbReference type="PROSITE" id="PS50975">
    <property type="entry name" value="ATP_GRASP"/>
    <property type="match status" value="1"/>
</dbReference>
<dbReference type="GO" id="GO:0005829">
    <property type="term" value="C:cytosol"/>
    <property type="evidence" value="ECO:0007669"/>
    <property type="project" value="TreeGrafter"/>
</dbReference>
<evidence type="ECO:0000256" key="3">
    <source>
        <dbReference type="ARBA" id="ARBA00022598"/>
    </source>
</evidence>
<sequence>MLKHLNFLGKINNIMNLYEYQSKQLFAKYGLPIPTGYICSSLSEVEKLSLGIEPWIAKCQVYAGGRGKAGGIKIIKSKEELRLFAKHWFGNRLITSQTDALGQQVNHILVEKATFITKELYLGLIIDRSICSIIFIASIEGGIEIEKIAEKNPHLIHKITLDNLTGPHPYQARQLAFKLGLFGKQISQFVKIFIGLATLFLERDLELVEINPLVINNNNDLICLDSKLSIDSNALFRQSKFRNIYNKNNQQDKCEAHHRQLNYLVLDGNIGCMVNGAGLAMGTMDIVKLYGGKPANFLDIGGGATKERVTEYFQLILSNKNVKAILINIFGGIVRCDLIADGIINAISKISINIPVVVRLEGNNAKQGNKILAKSMLNIIVTNNLIDAVKQVIAAVKDK</sequence>
<name>A0A1C3L3Y4_9ENTR</name>
<feature type="domain" description="ATP-grasp" evidence="11">
    <location>
        <begin position="23"/>
        <end position="241"/>
    </location>
</feature>
<dbReference type="GO" id="GO:0006104">
    <property type="term" value="P:succinyl-CoA metabolic process"/>
    <property type="evidence" value="ECO:0007669"/>
    <property type="project" value="TreeGrafter"/>
</dbReference>
<feature type="binding site" evidence="10">
    <location>
        <position position="58"/>
    </location>
    <ligand>
        <name>ATP</name>
        <dbReference type="ChEBI" id="CHEBI:30616"/>
    </ligand>
</feature>
<dbReference type="NCBIfam" id="TIGR01016">
    <property type="entry name" value="sucCoAbeta"/>
    <property type="match status" value="1"/>
</dbReference>
<dbReference type="GO" id="GO:0006099">
    <property type="term" value="P:tricarboxylic acid cycle"/>
    <property type="evidence" value="ECO:0007669"/>
    <property type="project" value="UniProtKB-UniRule"/>
</dbReference>
<dbReference type="HAMAP" id="MF_00558">
    <property type="entry name" value="Succ_CoA_beta"/>
    <property type="match status" value="1"/>
</dbReference>
<dbReference type="UniPathway" id="UPA00223">
    <property type="reaction ID" value="UER00999"/>
</dbReference>
<dbReference type="FunFam" id="3.30.470.20:FF:000002">
    <property type="entry name" value="Succinate--CoA ligase [ADP-forming] subunit beta"/>
    <property type="match status" value="1"/>
</dbReference>
<evidence type="ECO:0000313" key="13">
    <source>
        <dbReference type="Proteomes" id="UP000092809"/>
    </source>
</evidence>
<evidence type="ECO:0000256" key="10">
    <source>
        <dbReference type="HAMAP-Rule" id="MF_00558"/>
    </source>
</evidence>
<dbReference type="EMBL" id="LT594522">
    <property type="protein sequence ID" value="SBT81919.1"/>
    <property type="molecule type" value="Genomic_DNA"/>
</dbReference>
<dbReference type="Gene3D" id="3.30.1490.20">
    <property type="entry name" value="ATP-grasp fold, A domain"/>
    <property type="match status" value="1"/>
</dbReference>
<keyword evidence="7 10" id="KW-0460">Magnesium</keyword>
<dbReference type="PANTHER" id="PTHR11815">
    <property type="entry name" value="SUCCINYL-COA SYNTHETASE BETA CHAIN"/>
    <property type="match status" value="1"/>
</dbReference>
<dbReference type="FunFam" id="3.30.1490.20:FF:000002">
    <property type="entry name" value="Succinate--CoA ligase [ADP-forming] subunit beta"/>
    <property type="match status" value="1"/>
</dbReference>